<sequence>MRTSDGVDGGSELYLLALQRPPIPRPYVDARILLCGRHFPIFWNIHLHITDTAEMMSHSLLLFCVICIASAVDFGIIQPTARNNCTLSACDAISSTIGPCGSSQLSNLTVIKAGTSYNATFLSGAGNLTIGYFTFSTTADNNFAYTPMTSIDVSGGNNTVTTYKFTAPSSTSITIQAIFTDTYGDQYYSCSDVQTSTLPYPHNDSLGIKTIASGVLLVLTILFAL</sequence>
<accession>A0A2P6NC72</accession>
<dbReference type="AlphaFoldDB" id="A0A2P6NC72"/>
<dbReference type="InParanoid" id="A0A2P6NC72"/>
<organism evidence="2 3">
    <name type="scientific">Planoprotostelium fungivorum</name>
    <dbReference type="NCBI Taxonomy" id="1890364"/>
    <lineage>
        <taxon>Eukaryota</taxon>
        <taxon>Amoebozoa</taxon>
        <taxon>Evosea</taxon>
        <taxon>Variosea</taxon>
        <taxon>Cavosteliida</taxon>
        <taxon>Cavosteliaceae</taxon>
        <taxon>Planoprotostelium</taxon>
    </lineage>
</organism>
<keyword evidence="1" id="KW-0812">Transmembrane</keyword>
<evidence type="ECO:0000313" key="3">
    <source>
        <dbReference type="Proteomes" id="UP000241769"/>
    </source>
</evidence>
<reference evidence="2 3" key="1">
    <citation type="journal article" date="2018" name="Genome Biol. Evol.">
        <title>Multiple Roots of Fruiting Body Formation in Amoebozoa.</title>
        <authorList>
            <person name="Hillmann F."/>
            <person name="Forbes G."/>
            <person name="Novohradska S."/>
            <person name="Ferling I."/>
            <person name="Riege K."/>
            <person name="Groth M."/>
            <person name="Westermann M."/>
            <person name="Marz M."/>
            <person name="Spaller T."/>
            <person name="Winckler T."/>
            <person name="Schaap P."/>
            <person name="Glockner G."/>
        </authorList>
    </citation>
    <scope>NUCLEOTIDE SEQUENCE [LARGE SCALE GENOMIC DNA]</scope>
    <source>
        <strain evidence="2 3">Jena</strain>
    </source>
</reference>
<gene>
    <name evidence="2" type="ORF">PROFUN_10900</name>
</gene>
<proteinExistence type="predicted"/>
<feature type="transmembrane region" description="Helical" evidence="1">
    <location>
        <begin position="60"/>
        <end position="77"/>
    </location>
</feature>
<dbReference type="Proteomes" id="UP000241769">
    <property type="component" value="Unassembled WGS sequence"/>
</dbReference>
<keyword evidence="3" id="KW-1185">Reference proteome</keyword>
<comment type="caution">
    <text evidence="2">The sequence shown here is derived from an EMBL/GenBank/DDBJ whole genome shotgun (WGS) entry which is preliminary data.</text>
</comment>
<keyword evidence="1" id="KW-0472">Membrane</keyword>
<name>A0A2P6NC72_9EUKA</name>
<evidence type="ECO:0000256" key="1">
    <source>
        <dbReference type="SAM" id="Phobius"/>
    </source>
</evidence>
<keyword evidence="1" id="KW-1133">Transmembrane helix</keyword>
<evidence type="ECO:0000313" key="2">
    <source>
        <dbReference type="EMBL" id="PRP81538.1"/>
    </source>
</evidence>
<dbReference type="EMBL" id="MDYQ01000122">
    <property type="protein sequence ID" value="PRP81538.1"/>
    <property type="molecule type" value="Genomic_DNA"/>
</dbReference>
<feature type="transmembrane region" description="Helical" evidence="1">
    <location>
        <begin position="206"/>
        <end position="224"/>
    </location>
</feature>
<protein>
    <submittedName>
        <fullName evidence="2">Uncharacterized protein</fullName>
    </submittedName>
</protein>